<dbReference type="InterPro" id="IPR007627">
    <property type="entry name" value="RNA_pol_sigma70_r2"/>
</dbReference>
<keyword evidence="10" id="KW-1185">Reference proteome</keyword>
<evidence type="ECO:0000259" key="8">
    <source>
        <dbReference type="Pfam" id="PF08281"/>
    </source>
</evidence>
<evidence type="ECO:0000259" key="7">
    <source>
        <dbReference type="Pfam" id="PF04542"/>
    </source>
</evidence>
<evidence type="ECO:0000256" key="3">
    <source>
        <dbReference type="ARBA" id="ARBA00023082"/>
    </source>
</evidence>
<evidence type="ECO:0000256" key="2">
    <source>
        <dbReference type="ARBA" id="ARBA00023015"/>
    </source>
</evidence>
<proteinExistence type="inferred from homology"/>
<keyword evidence="5 6" id="KW-0804">Transcription</keyword>
<dbReference type="NCBIfam" id="TIGR02937">
    <property type="entry name" value="sigma70-ECF"/>
    <property type="match status" value="1"/>
</dbReference>
<accession>A0ABT1HLE8</accession>
<dbReference type="Gene3D" id="1.10.10.10">
    <property type="entry name" value="Winged helix-like DNA-binding domain superfamily/Winged helix DNA-binding domain"/>
    <property type="match status" value="1"/>
</dbReference>
<sequence length="191" mass="21169">MSRPSDDEITGWAFAARRGDRAALERFVRATQHDVWRFVAHLTDNQLAEDLAQETYARALRGLARFEGRCSARAWLLSIARRVAADHIRAVRVRPRQADVPDWQHAAEQSTPAGASRFEEYVALRALVGALDPERHEAFVLTQTLGLSYAEAAEVCGCPVGTIRSRVARAREELVALVRQDVGPGGPRLAM</sequence>
<comment type="similarity">
    <text evidence="1 6">Belongs to the sigma-70 factor family. ECF subfamily.</text>
</comment>
<dbReference type="InterPro" id="IPR013249">
    <property type="entry name" value="RNA_pol_sigma70_r4_t2"/>
</dbReference>
<name>A0ABT1HLE8_STRSD</name>
<dbReference type="InterPro" id="IPR000838">
    <property type="entry name" value="RNA_pol_sigma70_ECF_CS"/>
</dbReference>
<dbReference type="InterPro" id="IPR014284">
    <property type="entry name" value="RNA_pol_sigma-70_dom"/>
</dbReference>
<dbReference type="InterPro" id="IPR013324">
    <property type="entry name" value="RNA_pol_sigma_r3/r4-like"/>
</dbReference>
<evidence type="ECO:0000256" key="5">
    <source>
        <dbReference type="ARBA" id="ARBA00023163"/>
    </source>
</evidence>
<dbReference type="SUPFAM" id="SSF88659">
    <property type="entry name" value="Sigma3 and sigma4 domains of RNA polymerase sigma factors"/>
    <property type="match status" value="1"/>
</dbReference>
<comment type="caution">
    <text evidence="9">The sequence shown here is derived from an EMBL/GenBank/DDBJ whole genome shotgun (WGS) entry which is preliminary data.</text>
</comment>
<dbReference type="InterPro" id="IPR013325">
    <property type="entry name" value="RNA_pol_sigma_r2"/>
</dbReference>
<feature type="domain" description="RNA polymerase sigma factor 70 region 4 type 2" evidence="8">
    <location>
        <begin position="122"/>
        <end position="174"/>
    </location>
</feature>
<evidence type="ECO:0000313" key="9">
    <source>
        <dbReference type="EMBL" id="MCP2256347.1"/>
    </source>
</evidence>
<dbReference type="PANTHER" id="PTHR43133:SF61">
    <property type="entry name" value="ECF RNA POLYMERASE SIGMA FACTOR SIGC"/>
    <property type="match status" value="1"/>
</dbReference>
<protein>
    <recommendedName>
        <fullName evidence="6">RNA polymerase sigma factor</fullName>
    </recommendedName>
</protein>
<evidence type="ECO:0000313" key="10">
    <source>
        <dbReference type="Proteomes" id="UP001205311"/>
    </source>
</evidence>
<feature type="domain" description="RNA polymerase sigma-70 region 2" evidence="7">
    <location>
        <begin position="28"/>
        <end position="90"/>
    </location>
</feature>
<dbReference type="InterPro" id="IPR036388">
    <property type="entry name" value="WH-like_DNA-bd_sf"/>
</dbReference>
<reference evidence="9 10" key="1">
    <citation type="submission" date="2022-06" db="EMBL/GenBank/DDBJ databases">
        <title>Genomic Encyclopedia of Archaeal and Bacterial Type Strains, Phase II (KMG-II): from individual species to whole genera.</title>
        <authorList>
            <person name="Goeker M."/>
        </authorList>
    </citation>
    <scope>NUCLEOTIDE SEQUENCE [LARGE SCALE GENOMIC DNA]</scope>
    <source>
        <strain evidence="9 10">DSM 40477</strain>
    </source>
</reference>
<dbReference type="Proteomes" id="UP001205311">
    <property type="component" value="Unassembled WGS sequence"/>
</dbReference>
<organism evidence="9 10">
    <name type="scientific">Streptoalloteichus tenebrarius (strain ATCC 17920 / DSM 40477 / JCM 4838 / CBS 697.72 / NBRC 16177 / NCIMB 11028 / NRRL B-12390 / A12253. 1 / ISP 5477)</name>
    <name type="common">Streptomyces tenebrarius</name>
    <dbReference type="NCBI Taxonomy" id="1933"/>
    <lineage>
        <taxon>Bacteria</taxon>
        <taxon>Bacillati</taxon>
        <taxon>Actinomycetota</taxon>
        <taxon>Actinomycetes</taxon>
        <taxon>Pseudonocardiales</taxon>
        <taxon>Pseudonocardiaceae</taxon>
        <taxon>Streptoalloteichus</taxon>
    </lineage>
</organism>
<dbReference type="SUPFAM" id="SSF88946">
    <property type="entry name" value="Sigma2 domain of RNA polymerase sigma factors"/>
    <property type="match status" value="1"/>
</dbReference>
<evidence type="ECO:0000256" key="1">
    <source>
        <dbReference type="ARBA" id="ARBA00010641"/>
    </source>
</evidence>
<dbReference type="RefSeq" id="WP_253667355.1">
    <property type="nucleotide sequence ID" value="NZ_JAMTCP010000001.1"/>
</dbReference>
<dbReference type="PROSITE" id="PS01063">
    <property type="entry name" value="SIGMA70_ECF"/>
    <property type="match status" value="1"/>
</dbReference>
<dbReference type="InterPro" id="IPR039425">
    <property type="entry name" value="RNA_pol_sigma-70-like"/>
</dbReference>
<dbReference type="CDD" id="cd06171">
    <property type="entry name" value="Sigma70_r4"/>
    <property type="match status" value="1"/>
</dbReference>
<dbReference type="PANTHER" id="PTHR43133">
    <property type="entry name" value="RNA POLYMERASE ECF-TYPE SIGMA FACTO"/>
    <property type="match status" value="1"/>
</dbReference>
<dbReference type="Pfam" id="PF04542">
    <property type="entry name" value="Sigma70_r2"/>
    <property type="match status" value="1"/>
</dbReference>
<keyword evidence="2 6" id="KW-0805">Transcription regulation</keyword>
<keyword evidence="3 6" id="KW-0731">Sigma factor</keyword>
<keyword evidence="4 6" id="KW-0238">DNA-binding</keyword>
<evidence type="ECO:0000256" key="6">
    <source>
        <dbReference type="RuleBase" id="RU000716"/>
    </source>
</evidence>
<dbReference type="Pfam" id="PF08281">
    <property type="entry name" value="Sigma70_r4_2"/>
    <property type="match status" value="1"/>
</dbReference>
<gene>
    <name evidence="9" type="ORF">LX15_000030</name>
</gene>
<dbReference type="EMBL" id="JAMTCP010000001">
    <property type="protein sequence ID" value="MCP2256347.1"/>
    <property type="molecule type" value="Genomic_DNA"/>
</dbReference>
<evidence type="ECO:0000256" key="4">
    <source>
        <dbReference type="ARBA" id="ARBA00023125"/>
    </source>
</evidence>
<dbReference type="Gene3D" id="1.10.1740.10">
    <property type="match status" value="1"/>
</dbReference>